<dbReference type="Gene3D" id="1.25.70.10">
    <property type="entry name" value="Transcription termination factor 3, mitochondrial"/>
    <property type="match status" value="2"/>
</dbReference>
<dbReference type="PANTHER" id="PTHR13068:SF173">
    <property type="entry name" value="EMB|CAB62602.1"/>
    <property type="match status" value="1"/>
</dbReference>
<keyword evidence="5" id="KW-1185">Reference proteome</keyword>
<name>A0ABQ8I3X9_9ROSI</name>
<comment type="similarity">
    <text evidence="1">Belongs to the mTERF family.</text>
</comment>
<keyword evidence="3" id="KW-0809">Transit peptide</keyword>
<accession>A0ABQ8I3X9</accession>
<organism evidence="4 5">
    <name type="scientific">Xanthoceras sorbifolium</name>
    <dbReference type="NCBI Taxonomy" id="99658"/>
    <lineage>
        <taxon>Eukaryota</taxon>
        <taxon>Viridiplantae</taxon>
        <taxon>Streptophyta</taxon>
        <taxon>Embryophyta</taxon>
        <taxon>Tracheophyta</taxon>
        <taxon>Spermatophyta</taxon>
        <taxon>Magnoliopsida</taxon>
        <taxon>eudicotyledons</taxon>
        <taxon>Gunneridae</taxon>
        <taxon>Pentapetalae</taxon>
        <taxon>rosids</taxon>
        <taxon>malvids</taxon>
        <taxon>Sapindales</taxon>
        <taxon>Sapindaceae</taxon>
        <taxon>Xanthoceroideae</taxon>
        <taxon>Xanthoceras</taxon>
    </lineage>
</organism>
<keyword evidence="2" id="KW-0804">Transcription</keyword>
<dbReference type="PANTHER" id="PTHR13068">
    <property type="entry name" value="CGI-12 PROTEIN-RELATED"/>
    <property type="match status" value="1"/>
</dbReference>
<reference evidence="4 5" key="1">
    <citation type="submission" date="2021-02" db="EMBL/GenBank/DDBJ databases">
        <title>Plant Genome Project.</title>
        <authorList>
            <person name="Zhang R.-G."/>
        </authorList>
    </citation>
    <scope>NUCLEOTIDE SEQUENCE [LARGE SCALE GENOMIC DNA]</scope>
    <source>
        <tissue evidence="4">Leaves</tissue>
    </source>
</reference>
<protein>
    <submittedName>
        <fullName evidence="4">Uncharacterized protein</fullName>
    </submittedName>
</protein>
<dbReference type="EMBL" id="JAFEMO010000004">
    <property type="protein sequence ID" value="KAH7571351.1"/>
    <property type="molecule type" value="Genomic_DNA"/>
</dbReference>
<evidence type="ECO:0000256" key="3">
    <source>
        <dbReference type="ARBA" id="ARBA00022946"/>
    </source>
</evidence>
<evidence type="ECO:0000256" key="2">
    <source>
        <dbReference type="ARBA" id="ARBA00022472"/>
    </source>
</evidence>
<dbReference type="SMART" id="SM00733">
    <property type="entry name" value="Mterf"/>
    <property type="match status" value="7"/>
</dbReference>
<dbReference type="Proteomes" id="UP000827721">
    <property type="component" value="Unassembled WGS sequence"/>
</dbReference>
<evidence type="ECO:0000313" key="5">
    <source>
        <dbReference type="Proteomes" id="UP000827721"/>
    </source>
</evidence>
<dbReference type="Pfam" id="PF02536">
    <property type="entry name" value="mTERF"/>
    <property type="match status" value="1"/>
</dbReference>
<proteinExistence type="inferred from homology"/>
<comment type="caution">
    <text evidence="4">The sequence shown here is derived from an EMBL/GenBank/DDBJ whole genome shotgun (WGS) entry which is preliminary data.</text>
</comment>
<sequence length="390" mass="44986">MKSVNSLPILHHNNLFSHTTIKPIFSFFFSSLPRIQNSNFQFFNFLTETLNFPKPQAQSLSIRFSSRIRSPENPQSVIRYFQSLGFSESIIRSSVHVCPQILISNVDKTLKPKIEFFQELGLVGSDLGKFISRNSVILTYSLSKKLIPCTQVLSKILVNDNNNEELFRVLNKCGWLLSRYPDSRLLSNIAYLESCGIVGSQLTMLLKRQPRIFIMEDSKLKGLVSRVSDLGFSVDSRMFVHGLHTVSGLSEETFGKKLDLFRSFGFTKDEYMRMFRRAPVLPRVSEKKLMLGFEFFLNKAELSKEVLVRAPWCLMLSIEERVIPRYEVLQILKSKRLLKKEPSFISVLNFTEEEFLEKFVSRFRDDAEELLVAYKGHLLDSSSSSEEEEP</sequence>
<keyword evidence="2" id="KW-0805">Transcription regulation</keyword>
<keyword evidence="2" id="KW-0806">Transcription termination</keyword>
<dbReference type="InterPro" id="IPR003690">
    <property type="entry name" value="MTERF"/>
</dbReference>
<dbReference type="InterPro" id="IPR038538">
    <property type="entry name" value="MTERF_sf"/>
</dbReference>
<evidence type="ECO:0000313" key="4">
    <source>
        <dbReference type="EMBL" id="KAH7571351.1"/>
    </source>
</evidence>
<evidence type="ECO:0000256" key="1">
    <source>
        <dbReference type="ARBA" id="ARBA00007692"/>
    </source>
</evidence>
<gene>
    <name evidence="4" type="ORF">JRO89_XS04G0028000</name>
</gene>